<dbReference type="Pfam" id="PF05938">
    <property type="entry name" value="Self-incomp_S1"/>
    <property type="match status" value="1"/>
</dbReference>
<protein>
    <recommendedName>
        <fullName evidence="6">S-protein homolog</fullName>
    </recommendedName>
</protein>
<dbReference type="EMBL" id="BMAC01000351">
    <property type="protein sequence ID" value="GFP94468.1"/>
    <property type="molecule type" value="Genomic_DNA"/>
</dbReference>
<evidence type="ECO:0000256" key="1">
    <source>
        <dbReference type="ARBA" id="ARBA00004613"/>
    </source>
</evidence>
<evidence type="ECO:0000313" key="8">
    <source>
        <dbReference type="Proteomes" id="UP000653305"/>
    </source>
</evidence>
<feature type="chain" id="PRO_5033105036" description="S-protein homolog" evidence="6">
    <location>
        <begin position="26"/>
        <end position="148"/>
    </location>
</feature>
<keyword evidence="5 6" id="KW-0732">Signal</keyword>
<organism evidence="7 8">
    <name type="scientific">Phtheirospermum japonicum</name>
    <dbReference type="NCBI Taxonomy" id="374723"/>
    <lineage>
        <taxon>Eukaryota</taxon>
        <taxon>Viridiplantae</taxon>
        <taxon>Streptophyta</taxon>
        <taxon>Embryophyta</taxon>
        <taxon>Tracheophyta</taxon>
        <taxon>Spermatophyta</taxon>
        <taxon>Magnoliopsida</taxon>
        <taxon>eudicotyledons</taxon>
        <taxon>Gunneridae</taxon>
        <taxon>Pentapetalae</taxon>
        <taxon>asterids</taxon>
        <taxon>lamiids</taxon>
        <taxon>Lamiales</taxon>
        <taxon>Orobanchaceae</taxon>
        <taxon>Orobanchaceae incertae sedis</taxon>
        <taxon>Phtheirospermum</taxon>
    </lineage>
</organism>
<evidence type="ECO:0000256" key="2">
    <source>
        <dbReference type="ARBA" id="ARBA00005581"/>
    </source>
</evidence>
<keyword evidence="3 6" id="KW-0713">Self-incompatibility</keyword>
<dbReference type="GO" id="GO:0005576">
    <property type="term" value="C:extracellular region"/>
    <property type="evidence" value="ECO:0007669"/>
    <property type="project" value="UniProtKB-SubCell"/>
</dbReference>
<evidence type="ECO:0000256" key="4">
    <source>
        <dbReference type="ARBA" id="ARBA00022525"/>
    </source>
</evidence>
<name>A0A830CBR1_9LAMI</name>
<feature type="signal peptide" evidence="6">
    <location>
        <begin position="1"/>
        <end position="25"/>
    </location>
</feature>
<accession>A0A830CBR1</accession>
<proteinExistence type="inferred from homology"/>
<dbReference type="PANTHER" id="PTHR31232:SF164">
    <property type="entry name" value="S-PROTEIN HOMOLOG"/>
    <property type="match status" value="1"/>
</dbReference>
<keyword evidence="4 6" id="KW-0964">Secreted</keyword>
<sequence>MFTKTTISCLALFFLLSTNLFHGAAICFLYPKVHLTFYNHLPTKHPDRPLLVQCKSKDDNLGNHTLMHGQTWGFSFCSIPLKTLFTCKLHWSGRNMAIVAYDGSWVLKRCNWGKCTWTVTASGASLQHGEFHYWGQNPSPRSGSILYN</sequence>
<evidence type="ECO:0000256" key="3">
    <source>
        <dbReference type="ARBA" id="ARBA00022471"/>
    </source>
</evidence>
<dbReference type="PANTHER" id="PTHR31232">
    <property type="match status" value="1"/>
</dbReference>
<dbReference type="Proteomes" id="UP000653305">
    <property type="component" value="Unassembled WGS sequence"/>
</dbReference>
<reference evidence="7" key="1">
    <citation type="submission" date="2020-07" db="EMBL/GenBank/DDBJ databases">
        <title>Ethylene signaling mediates host invasion by parasitic plants.</title>
        <authorList>
            <person name="Yoshida S."/>
        </authorList>
    </citation>
    <scope>NUCLEOTIDE SEQUENCE</scope>
    <source>
        <strain evidence="7">Okayama</strain>
    </source>
</reference>
<dbReference type="AlphaFoldDB" id="A0A830CBR1"/>
<dbReference type="InterPro" id="IPR010264">
    <property type="entry name" value="Self-incomp_S1"/>
</dbReference>
<dbReference type="OrthoDB" id="1900999at2759"/>
<evidence type="ECO:0000313" key="7">
    <source>
        <dbReference type="EMBL" id="GFP94468.1"/>
    </source>
</evidence>
<dbReference type="GO" id="GO:0060320">
    <property type="term" value="P:rejection of self pollen"/>
    <property type="evidence" value="ECO:0007669"/>
    <property type="project" value="UniProtKB-KW"/>
</dbReference>
<gene>
    <name evidence="7" type="ORF">PHJA_001591200</name>
</gene>
<evidence type="ECO:0000256" key="6">
    <source>
        <dbReference type="RuleBase" id="RU367044"/>
    </source>
</evidence>
<comment type="subcellular location">
    <subcellularLocation>
        <location evidence="1 6">Secreted</location>
    </subcellularLocation>
</comment>
<keyword evidence="8" id="KW-1185">Reference proteome</keyword>
<evidence type="ECO:0000256" key="5">
    <source>
        <dbReference type="ARBA" id="ARBA00022729"/>
    </source>
</evidence>
<comment type="similarity">
    <text evidence="2 6">Belongs to the plant self-incompatibility (S1) protein family.</text>
</comment>
<comment type="caution">
    <text evidence="7">The sequence shown here is derived from an EMBL/GenBank/DDBJ whole genome shotgun (WGS) entry which is preliminary data.</text>
</comment>